<keyword evidence="2" id="KW-1185">Reference proteome</keyword>
<evidence type="ECO:0008006" key="3">
    <source>
        <dbReference type="Google" id="ProtNLM"/>
    </source>
</evidence>
<proteinExistence type="predicted"/>
<dbReference type="STRING" id="1908257.BKK47_02615"/>
<dbReference type="Proteomes" id="UP000189426">
    <property type="component" value="Unassembled WGS sequence"/>
</dbReference>
<dbReference type="AlphaFoldDB" id="A0A1V3II78"/>
<dbReference type="RefSeq" id="WP_077493373.1">
    <property type="nucleotide sequence ID" value="NZ_MLHG01000015.1"/>
</dbReference>
<evidence type="ECO:0000313" key="2">
    <source>
        <dbReference type="Proteomes" id="UP000189426"/>
    </source>
</evidence>
<organism evidence="1 2">
    <name type="scientific">Rodentibacter mrazii</name>
    <dbReference type="NCBI Taxonomy" id="1908257"/>
    <lineage>
        <taxon>Bacteria</taxon>
        <taxon>Pseudomonadati</taxon>
        <taxon>Pseudomonadota</taxon>
        <taxon>Gammaproteobacteria</taxon>
        <taxon>Pasteurellales</taxon>
        <taxon>Pasteurellaceae</taxon>
        <taxon>Rodentibacter</taxon>
    </lineage>
</organism>
<name>A0A1V3II78_9PAST</name>
<sequence>MAIFDPKQVVVLLDGKEISDWSDGSDVINATNQVDAGQLIIGANGTGVFIANPDKSGKLTLKIKQHSADNAYLNKLFNQQKNSIKTFMPFTLAIRDLINDDVVTATKGYFTTPTPYTRGNGHNAQTWTIVFEQMTINLEQGVQ</sequence>
<protein>
    <recommendedName>
        <fullName evidence="3">DUF3277 domain-containing protein</fullName>
    </recommendedName>
</protein>
<dbReference type="EMBL" id="MLHG01000015">
    <property type="protein sequence ID" value="OOF40941.1"/>
    <property type="molecule type" value="Genomic_DNA"/>
</dbReference>
<dbReference type="InterPro" id="IPR021695">
    <property type="entry name" value="Phage_KPP10_Orf10"/>
</dbReference>
<reference evidence="1 2" key="1">
    <citation type="submission" date="2016-10" db="EMBL/GenBank/DDBJ databases">
        <title>Rodentibacter gen. nov. and new species.</title>
        <authorList>
            <person name="Christensen H."/>
        </authorList>
    </citation>
    <scope>NUCLEOTIDE SEQUENCE [LARGE SCALE GENOMIC DNA]</scope>
    <source>
        <strain evidence="1 2">Ppn418</strain>
    </source>
</reference>
<dbReference type="NCBIfam" id="NF047581">
    <property type="entry name" value="gp105_phage_fam"/>
    <property type="match status" value="1"/>
</dbReference>
<comment type="caution">
    <text evidence="1">The sequence shown here is derived from an EMBL/GenBank/DDBJ whole genome shotgun (WGS) entry which is preliminary data.</text>
</comment>
<evidence type="ECO:0000313" key="1">
    <source>
        <dbReference type="EMBL" id="OOF40941.1"/>
    </source>
</evidence>
<dbReference type="Pfam" id="PF11681">
    <property type="entry name" value="Phage_Tube_PhiTE"/>
    <property type="match status" value="1"/>
</dbReference>
<gene>
    <name evidence="1" type="ORF">BKK47_02615</name>
</gene>
<accession>A0A1V3II78</accession>